<dbReference type="InterPro" id="IPR000772">
    <property type="entry name" value="Ricin_B_lectin"/>
</dbReference>
<dbReference type="CDD" id="cd05379">
    <property type="entry name" value="CAP_bacterial"/>
    <property type="match status" value="1"/>
</dbReference>
<dbReference type="Pfam" id="PF14200">
    <property type="entry name" value="RicinB_lectin_2"/>
    <property type="match status" value="1"/>
</dbReference>
<dbReference type="Gene3D" id="2.80.10.50">
    <property type="match status" value="1"/>
</dbReference>
<proteinExistence type="predicted"/>
<accession>A0ABS9JDL7</accession>
<dbReference type="InterPro" id="IPR035940">
    <property type="entry name" value="CAP_sf"/>
</dbReference>
<dbReference type="PROSITE" id="PS50231">
    <property type="entry name" value="RICIN_B_LECTIN"/>
    <property type="match status" value="1"/>
</dbReference>
<keyword evidence="4" id="KW-1185">Reference proteome</keyword>
<feature type="chain" id="PRO_5047489186" evidence="1">
    <location>
        <begin position="36"/>
        <end position="352"/>
    </location>
</feature>
<evidence type="ECO:0000256" key="1">
    <source>
        <dbReference type="SAM" id="SignalP"/>
    </source>
</evidence>
<dbReference type="CDD" id="cd00161">
    <property type="entry name" value="beta-trefoil_Ricin-like"/>
    <property type="match status" value="1"/>
</dbReference>
<evidence type="ECO:0000313" key="4">
    <source>
        <dbReference type="Proteomes" id="UP001299012"/>
    </source>
</evidence>
<dbReference type="PANTHER" id="PTHR31157:SF1">
    <property type="entry name" value="SCP DOMAIN-CONTAINING PROTEIN"/>
    <property type="match status" value="1"/>
</dbReference>
<dbReference type="EMBL" id="JAKKZF010000027">
    <property type="protein sequence ID" value="MCG0063644.1"/>
    <property type="molecule type" value="Genomic_DNA"/>
</dbReference>
<evidence type="ECO:0000259" key="2">
    <source>
        <dbReference type="SMART" id="SM00458"/>
    </source>
</evidence>
<comment type="caution">
    <text evidence="3">The sequence shown here is derived from an EMBL/GenBank/DDBJ whole genome shotgun (WGS) entry which is preliminary data.</text>
</comment>
<dbReference type="InterPro" id="IPR014044">
    <property type="entry name" value="CAP_dom"/>
</dbReference>
<keyword evidence="1" id="KW-0732">Signal</keyword>
<dbReference type="SUPFAM" id="SSF50370">
    <property type="entry name" value="Ricin B-like lectins"/>
    <property type="match status" value="1"/>
</dbReference>
<protein>
    <submittedName>
        <fullName evidence="3">RICIN domain-containing protein</fullName>
    </submittedName>
</protein>
<sequence>MGNSRSCPGRGTSRLVLVIALLAGLCLWAPAPADAQDDGASIYNQSSGLAVDVTAAGTANGQAIVLWPHNGAAQNQQFRFVAVQGGYKIVARHSGKCLDVSGFSKADGAQVFQWDCHGGANQLWEFVDIGDPKSCPPSGGCPENVVGYLIVSKHSGKCLDSGNSAFPSPPRMGAGLQQWGCARNTGDPWWVNQAWRTGDEPVRLPPLPADAKHLVDQVVQERLGRCADPSVRIDPRLSEVARKHSADLAAHYAQLIDAYARNDSRRGHIGSDGTMPADRVRAADFTPAQRAENWSYGTNQTYAQAMYRWVYDDAASNFGHRDAIRDCTYRVIGVGRADGHNSRVYWTQNFAR</sequence>
<dbReference type="Pfam" id="PF00188">
    <property type="entry name" value="CAP"/>
    <property type="match status" value="1"/>
</dbReference>
<name>A0ABS9JDL7_9ACTN</name>
<reference evidence="3 4" key="1">
    <citation type="submission" date="2022-01" db="EMBL/GenBank/DDBJ databases">
        <title>Draft Genome Sequences of Seven Type Strains of the Genus Streptomyces.</title>
        <authorList>
            <person name="Aziz S."/>
            <person name="Coretto E."/>
            <person name="Chronakova A."/>
            <person name="Sproer C."/>
            <person name="Huber K."/>
            <person name="Nouioui I."/>
            <person name="Gross H."/>
        </authorList>
    </citation>
    <scope>NUCLEOTIDE SEQUENCE [LARGE SCALE GENOMIC DNA]</scope>
    <source>
        <strain evidence="3 4">DSM 41685</strain>
    </source>
</reference>
<dbReference type="Gene3D" id="3.40.33.10">
    <property type="entry name" value="CAP"/>
    <property type="match status" value="1"/>
</dbReference>
<dbReference type="Proteomes" id="UP001299012">
    <property type="component" value="Unassembled WGS sequence"/>
</dbReference>
<dbReference type="InterPro" id="IPR035992">
    <property type="entry name" value="Ricin_B-like_lectins"/>
</dbReference>
<organism evidence="3 4">
    <name type="scientific">Streptomyces tricolor</name>
    <dbReference type="NCBI Taxonomy" id="68277"/>
    <lineage>
        <taxon>Bacteria</taxon>
        <taxon>Bacillati</taxon>
        <taxon>Actinomycetota</taxon>
        <taxon>Actinomycetes</taxon>
        <taxon>Kitasatosporales</taxon>
        <taxon>Streptomycetaceae</taxon>
        <taxon>Streptomyces</taxon>
        <taxon>Streptomyces violaceoruber group</taxon>
    </lineage>
</organism>
<dbReference type="SUPFAM" id="SSF55797">
    <property type="entry name" value="PR-1-like"/>
    <property type="match status" value="1"/>
</dbReference>
<dbReference type="PANTHER" id="PTHR31157">
    <property type="entry name" value="SCP DOMAIN-CONTAINING PROTEIN"/>
    <property type="match status" value="1"/>
</dbReference>
<gene>
    <name evidence="3" type="ORF">L0F81_10185</name>
</gene>
<feature type="signal peptide" evidence="1">
    <location>
        <begin position="1"/>
        <end position="35"/>
    </location>
</feature>
<dbReference type="RefSeq" id="WP_086698775.1">
    <property type="nucleotide sequence ID" value="NZ_JAKKZF010000027.1"/>
</dbReference>
<feature type="domain" description="Ricin B lectin" evidence="2">
    <location>
        <begin position="40"/>
        <end position="198"/>
    </location>
</feature>
<evidence type="ECO:0000313" key="3">
    <source>
        <dbReference type="EMBL" id="MCG0063644.1"/>
    </source>
</evidence>
<dbReference type="SMART" id="SM00458">
    <property type="entry name" value="RICIN"/>
    <property type="match status" value="1"/>
</dbReference>